<dbReference type="Pfam" id="PF10282">
    <property type="entry name" value="Lactonase"/>
    <property type="match status" value="1"/>
</dbReference>
<dbReference type="AlphaFoldDB" id="A0A9N9LHV4"/>
<dbReference type="PANTHER" id="PTHR30344:SF1">
    <property type="entry name" value="6-PHOSPHOGLUCONOLACTONASE"/>
    <property type="match status" value="1"/>
</dbReference>
<dbReference type="SUPFAM" id="SSF51004">
    <property type="entry name" value="C-terminal (heme d1) domain of cytochrome cd1-nitrite reductase"/>
    <property type="match status" value="1"/>
</dbReference>
<dbReference type="InterPro" id="IPR050282">
    <property type="entry name" value="Cycloisomerase_2"/>
</dbReference>
<dbReference type="GO" id="GO:0017057">
    <property type="term" value="F:6-phosphogluconolactonase activity"/>
    <property type="evidence" value="ECO:0007669"/>
    <property type="project" value="TreeGrafter"/>
</dbReference>
<dbReference type="InterPro" id="IPR015943">
    <property type="entry name" value="WD40/YVTN_repeat-like_dom_sf"/>
</dbReference>
<organism evidence="2 3">
    <name type="scientific">Hymenoscyphus albidus</name>
    <dbReference type="NCBI Taxonomy" id="595503"/>
    <lineage>
        <taxon>Eukaryota</taxon>
        <taxon>Fungi</taxon>
        <taxon>Dikarya</taxon>
        <taxon>Ascomycota</taxon>
        <taxon>Pezizomycotina</taxon>
        <taxon>Leotiomycetes</taxon>
        <taxon>Helotiales</taxon>
        <taxon>Helotiaceae</taxon>
        <taxon>Hymenoscyphus</taxon>
    </lineage>
</organism>
<dbReference type="OrthoDB" id="9972196at2759"/>
<accession>A0A9N9LHV4</accession>
<name>A0A9N9LHV4_9HELO</name>
<comment type="similarity">
    <text evidence="1">Belongs to the cycloisomerase 2 family.</text>
</comment>
<evidence type="ECO:0000313" key="3">
    <source>
        <dbReference type="Proteomes" id="UP000701801"/>
    </source>
</evidence>
<protein>
    <recommendedName>
        <fullName evidence="4">Isomerase YbhE</fullName>
    </recommendedName>
</protein>
<evidence type="ECO:0000256" key="1">
    <source>
        <dbReference type="ARBA" id="ARBA00005564"/>
    </source>
</evidence>
<dbReference type="EMBL" id="CAJVRM010000088">
    <property type="protein sequence ID" value="CAG8974043.1"/>
    <property type="molecule type" value="Genomic_DNA"/>
</dbReference>
<dbReference type="InterPro" id="IPR011048">
    <property type="entry name" value="Haem_d1_sf"/>
</dbReference>
<evidence type="ECO:0008006" key="4">
    <source>
        <dbReference type="Google" id="ProtNLM"/>
    </source>
</evidence>
<gene>
    <name evidence="2" type="ORF">HYALB_00010915</name>
</gene>
<evidence type="ECO:0000313" key="2">
    <source>
        <dbReference type="EMBL" id="CAG8974043.1"/>
    </source>
</evidence>
<keyword evidence="3" id="KW-1185">Reference proteome</keyword>
<proteinExistence type="inferred from homology"/>
<reference evidence="2" key="1">
    <citation type="submission" date="2021-07" db="EMBL/GenBank/DDBJ databases">
        <authorList>
            <person name="Durling M."/>
        </authorList>
    </citation>
    <scope>NUCLEOTIDE SEQUENCE</scope>
</reference>
<sequence>MINTVNPLKHYQESLAAHSFTMSSKMNPLVLLSIFLDIVTAANIFVSHYQGTIQSLTLTPTSNGGYTLTTNSSANVGGQPSWMTFDPATRTIYSSDETGFGSASLTAVTAAANGGVSLVGKATGVTLGGVHNTLYGSGYIAVAHYQMSSITTYKLPLSSSLRSLQTLKYTMNGPGKIPSRQDAPHPHQVVVDPTGNFLLSPDLGADQIRIYSIDKSTGKLAECPNFITAPGTGPRHGEFDGKTLYVGNELANTVSAFAVSYPDNGGCLTLTLKQTLTTIANNKTLPSGSKVGEVHVKGRFLYVSNRRDLSFSPNDSIASFSLDDAGLMKFQQITSSGGTYPRTFSINKAGDLVAIGDQTTANVVVVKRDVTTGLLGAQVASMRIGSTGTPENDNGLSAVLWDE</sequence>
<comment type="caution">
    <text evidence="2">The sequence shown here is derived from an EMBL/GenBank/DDBJ whole genome shotgun (WGS) entry which is preliminary data.</text>
</comment>
<dbReference type="Proteomes" id="UP000701801">
    <property type="component" value="Unassembled WGS sequence"/>
</dbReference>
<dbReference type="InterPro" id="IPR019405">
    <property type="entry name" value="Lactonase_7-beta_prop"/>
</dbReference>
<dbReference type="PANTHER" id="PTHR30344">
    <property type="entry name" value="6-PHOSPHOGLUCONOLACTONASE-RELATED"/>
    <property type="match status" value="1"/>
</dbReference>
<dbReference type="Gene3D" id="2.130.10.10">
    <property type="entry name" value="YVTN repeat-like/Quinoprotein amine dehydrogenase"/>
    <property type="match status" value="1"/>
</dbReference>